<proteinExistence type="inferred from homology"/>
<comment type="similarity">
    <text evidence="1">Belongs to the helicase family.</text>
</comment>
<comment type="catalytic activity">
    <reaction evidence="1">
        <text>ATP + H2O = ADP + phosphate + H(+)</text>
        <dbReference type="Rhea" id="RHEA:13065"/>
        <dbReference type="ChEBI" id="CHEBI:15377"/>
        <dbReference type="ChEBI" id="CHEBI:15378"/>
        <dbReference type="ChEBI" id="CHEBI:30616"/>
        <dbReference type="ChEBI" id="CHEBI:43474"/>
        <dbReference type="ChEBI" id="CHEBI:456216"/>
        <dbReference type="EC" id="5.6.2.3"/>
    </reaction>
</comment>
<reference evidence="4" key="1">
    <citation type="journal article" date="2016" name="Nat. Genet.">
        <title>The genome sequences of Arachis duranensis and Arachis ipaensis, the diploid ancestors of cultivated peanut.</title>
        <authorList>
            <person name="Bertioli D.J."/>
            <person name="Cannon S.B."/>
            <person name="Froenicke L."/>
            <person name="Huang G."/>
            <person name="Farmer A.D."/>
            <person name="Cannon E.K."/>
            <person name="Liu X."/>
            <person name="Gao D."/>
            <person name="Clevenger J."/>
            <person name="Dash S."/>
            <person name="Ren L."/>
            <person name="Moretzsohn M.C."/>
            <person name="Shirasawa K."/>
            <person name="Huang W."/>
            <person name="Vidigal B."/>
            <person name="Abernathy B."/>
            <person name="Chu Y."/>
            <person name="Niederhuth C.E."/>
            <person name="Umale P."/>
            <person name="Araujo A.C."/>
            <person name="Kozik A."/>
            <person name="Kim K.D."/>
            <person name="Burow M.D."/>
            <person name="Varshney R.K."/>
            <person name="Wang X."/>
            <person name="Zhang X."/>
            <person name="Barkley N."/>
            <person name="Guimaraes P.M."/>
            <person name="Isobe S."/>
            <person name="Guo B."/>
            <person name="Liao B."/>
            <person name="Stalker H.T."/>
            <person name="Schmitz R.J."/>
            <person name="Scheffler B.E."/>
            <person name="Leal-Bertioli S.C."/>
            <person name="Xun X."/>
            <person name="Jackson S.A."/>
            <person name="Michelmore R."/>
            <person name="Ozias-Akins P."/>
        </authorList>
    </citation>
    <scope>NUCLEOTIDE SEQUENCE [LARGE SCALE GENOMIC DNA]</scope>
    <source>
        <strain evidence="4">cv. V14167</strain>
    </source>
</reference>
<dbReference type="GO" id="GO:0043139">
    <property type="term" value="F:5'-3' DNA helicase activity"/>
    <property type="evidence" value="ECO:0007669"/>
    <property type="project" value="UniProtKB-EC"/>
</dbReference>
<organism evidence="4 5">
    <name type="scientific">Arachis duranensis</name>
    <name type="common">Wild peanut</name>
    <dbReference type="NCBI Taxonomy" id="130453"/>
    <lineage>
        <taxon>Eukaryota</taxon>
        <taxon>Viridiplantae</taxon>
        <taxon>Streptophyta</taxon>
        <taxon>Embryophyta</taxon>
        <taxon>Tracheophyta</taxon>
        <taxon>Spermatophyta</taxon>
        <taxon>Magnoliopsida</taxon>
        <taxon>eudicotyledons</taxon>
        <taxon>Gunneridae</taxon>
        <taxon>Pentapetalae</taxon>
        <taxon>rosids</taxon>
        <taxon>fabids</taxon>
        <taxon>Fabales</taxon>
        <taxon>Fabaceae</taxon>
        <taxon>Papilionoideae</taxon>
        <taxon>50 kb inversion clade</taxon>
        <taxon>dalbergioids sensu lato</taxon>
        <taxon>Dalbergieae</taxon>
        <taxon>Pterocarpus clade</taxon>
        <taxon>Arachis</taxon>
    </lineage>
</organism>
<evidence type="ECO:0000256" key="1">
    <source>
        <dbReference type="RuleBase" id="RU363044"/>
    </source>
</evidence>
<evidence type="ECO:0000259" key="2">
    <source>
        <dbReference type="Pfam" id="PF05970"/>
    </source>
</evidence>
<evidence type="ECO:0000259" key="3">
    <source>
        <dbReference type="Pfam" id="PF21530"/>
    </source>
</evidence>
<dbReference type="InterPro" id="IPR027417">
    <property type="entry name" value="P-loop_NTPase"/>
</dbReference>
<dbReference type="SUPFAM" id="SSF52540">
    <property type="entry name" value="P-loop containing nucleoside triphosphate hydrolases"/>
    <property type="match status" value="1"/>
</dbReference>
<reference evidence="5" key="2">
    <citation type="submission" date="2025-08" db="UniProtKB">
        <authorList>
            <consortium name="RefSeq"/>
        </authorList>
    </citation>
    <scope>IDENTIFICATION</scope>
    <source>
        <tissue evidence="5">Whole plant</tissue>
    </source>
</reference>
<dbReference type="GO" id="GO:0005524">
    <property type="term" value="F:ATP binding"/>
    <property type="evidence" value="ECO:0007669"/>
    <property type="project" value="UniProtKB-KW"/>
</dbReference>
<keyword evidence="1" id="KW-0067">ATP-binding</keyword>
<name>A0A6P4BXH3_ARADU</name>
<sequence>MTNKLALETFDRTFRDLMSSNVLSVHDISFGEKVIVFGGDFRQVLPINDFVVDTLPELEKVYLSSDSICRRIPKHVLKLKKGAPIILLRNIDQANRLCNGTRLIVQDLEDNIIGVEIVSGSNIGDKVFIPRMNSVPSDPSTPFKFQRRSNIVDNGFGLGCC</sequence>
<keyword evidence="1" id="KW-0234">DNA repair</keyword>
<dbReference type="GO" id="GO:0000723">
    <property type="term" value="P:telomere maintenance"/>
    <property type="evidence" value="ECO:0007669"/>
    <property type="project" value="InterPro"/>
</dbReference>
<dbReference type="KEGG" id="adu:107470038"/>
<gene>
    <name evidence="5" type="primary">LOC107470038</name>
</gene>
<dbReference type="EC" id="5.6.2.3" evidence="1"/>
<dbReference type="RefSeq" id="XP_015944907.1">
    <property type="nucleotide sequence ID" value="XM_016089421.1"/>
</dbReference>
<evidence type="ECO:0000313" key="5">
    <source>
        <dbReference type="RefSeq" id="XP_015944907.1"/>
    </source>
</evidence>
<evidence type="ECO:0000313" key="4">
    <source>
        <dbReference type="Proteomes" id="UP000515211"/>
    </source>
</evidence>
<keyword evidence="1" id="KW-0347">Helicase</keyword>
<dbReference type="Proteomes" id="UP000515211">
    <property type="component" value="Chromosome 10"/>
</dbReference>
<feature type="domain" description="DNA helicase Pif1-like DEAD-box helicase" evidence="2">
    <location>
        <begin position="1"/>
        <end position="48"/>
    </location>
</feature>
<dbReference type="InterPro" id="IPR010285">
    <property type="entry name" value="DNA_helicase_pif1-like_DEAD"/>
</dbReference>
<keyword evidence="1" id="KW-0227">DNA damage</keyword>
<dbReference type="GO" id="GO:0006310">
    <property type="term" value="P:DNA recombination"/>
    <property type="evidence" value="ECO:0007669"/>
    <property type="project" value="UniProtKB-KW"/>
</dbReference>
<accession>A0A6P4BXH3</accession>
<dbReference type="Pfam" id="PF21530">
    <property type="entry name" value="Pif1_2B_dom"/>
    <property type="match status" value="1"/>
</dbReference>
<dbReference type="GO" id="GO:0006281">
    <property type="term" value="P:DNA repair"/>
    <property type="evidence" value="ECO:0007669"/>
    <property type="project" value="UniProtKB-KW"/>
</dbReference>
<keyword evidence="1" id="KW-0378">Hydrolase</keyword>
<dbReference type="Pfam" id="PF05970">
    <property type="entry name" value="PIF1"/>
    <property type="match status" value="1"/>
</dbReference>
<comment type="cofactor">
    <cofactor evidence="1">
        <name>Mg(2+)</name>
        <dbReference type="ChEBI" id="CHEBI:18420"/>
    </cofactor>
</comment>
<protein>
    <recommendedName>
        <fullName evidence="1">ATP-dependent DNA helicase</fullName>
        <ecNumber evidence="1">5.6.2.3</ecNumber>
    </recommendedName>
</protein>
<keyword evidence="1" id="KW-0547">Nucleotide-binding</keyword>
<dbReference type="InterPro" id="IPR049163">
    <property type="entry name" value="Pif1-like_2B_dom"/>
</dbReference>
<dbReference type="AlphaFoldDB" id="A0A6P4BXH3"/>
<feature type="domain" description="DNA helicase Pif1-like 2B" evidence="3">
    <location>
        <begin position="71"/>
        <end position="108"/>
    </location>
</feature>
<dbReference type="GeneID" id="107470038"/>
<keyword evidence="1" id="KW-0233">DNA recombination</keyword>
<dbReference type="PANTHER" id="PTHR10492:SF57">
    <property type="entry name" value="ATP-DEPENDENT DNA HELICASE"/>
    <property type="match status" value="1"/>
</dbReference>
<keyword evidence="4" id="KW-1185">Reference proteome</keyword>
<dbReference type="PANTHER" id="PTHR10492">
    <property type="match status" value="1"/>
</dbReference>
<dbReference type="GO" id="GO:0016787">
    <property type="term" value="F:hydrolase activity"/>
    <property type="evidence" value="ECO:0007669"/>
    <property type="project" value="UniProtKB-KW"/>
</dbReference>